<dbReference type="Gene3D" id="3.40.190.290">
    <property type="match status" value="1"/>
</dbReference>
<gene>
    <name evidence="6" type="ORF">IAA22_08755</name>
</gene>
<evidence type="ECO:0000256" key="3">
    <source>
        <dbReference type="ARBA" id="ARBA00023125"/>
    </source>
</evidence>
<evidence type="ECO:0000313" key="7">
    <source>
        <dbReference type="Proteomes" id="UP000824029"/>
    </source>
</evidence>
<reference evidence="6" key="1">
    <citation type="journal article" date="2021" name="PeerJ">
        <title>Extensive microbial diversity within the chicken gut microbiome revealed by metagenomics and culture.</title>
        <authorList>
            <person name="Gilroy R."/>
            <person name="Ravi A."/>
            <person name="Getino M."/>
            <person name="Pursley I."/>
            <person name="Horton D.L."/>
            <person name="Alikhan N.F."/>
            <person name="Baker D."/>
            <person name="Gharbi K."/>
            <person name="Hall N."/>
            <person name="Watson M."/>
            <person name="Adriaenssens E.M."/>
            <person name="Foster-Nyarko E."/>
            <person name="Jarju S."/>
            <person name="Secka A."/>
            <person name="Antonio M."/>
            <person name="Oren A."/>
            <person name="Chaudhuri R.R."/>
            <person name="La Ragione R."/>
            <person name="Hildebrand F."/>
            <person name="Pallen M.J."/>
        </authorList>
    </citation>
    <scope>NUCLEOTIDE SEQUENCE</scope>
    <source>
        <strain evidence="6">ChiHecolR3B27-1887</strain>
    </source>
</reference>
<keyword evidence="4" id="KW-0804">Transcription</keyword>
<dbReference type="Gene3D" id="1.10.10.10">
    <property type="entry name" value="Winged helix-like DNA-binding domain superfamily/Winged helix DNA-binding domain"/>
    <property type="match status" value="1"/>
</dbReference>
<dbReference type="AlphaFoldDB" id="A0A9D2DLU1"/>
<dbReference type="PANTHER" id="PTHR30346">
    <property type="entry name" value="TRANSCRIPTIONAL DUAL REGULATOR HCAR-RELATED"/>
    <property type="match status" value="1"/>
</dbReference>
<dbReference type="InterPro" id="IPR005119">
    <property type="entry name" value="LysR_subst-bd"/>
</dbReference>
<protein>
    <submittedName>
        <fullName evidence="6">LysR family transcriptional regulator</fullName>
    </submittedName>
</protein>
<dbReference type="GO" id="GO:0003677">
    <property type="term" value="F:DNA binding"/>
    <property type="evidence" value="ECO:0007669"/>
    <property type="project" value="UniProtKB-KW"/>
</dbReference>
<evidence type="ECO:0000259" key="5">
    <source>
        <dbReference type="PROSITE" id="PS50931"/>
    </source>
</evidence>
<organism evidence="6 7">
    <name type="scientific">Candidatus Olsenella stercoravium</name>
    <dbReference type="NCBI Taxonomy" id="2838713"/>
    <lineage>
        <taxon>Bacteria</taxon>
        <taxon>Bacillati</taxon>
        <taxon>Actinomycetota</taxon>
        <taxon>Coriobacteriia</taxon>
        <taxon>Coriobacteriales</taxon>
        <taxon>Atopobiaceae</taxon>
        <taxon>Olsenella</taxon>
    </lineage>
</organism>
<accession>A0A9D2DLU1</accession>
<proteinExistence type="inferred from homology"/>
<evidence type="ECO:0000256" key="2">
    <source>
        <dbReference type="ARBA" id="ARBA00023015"/>
    </source>
</evidence>
<dbReference type="Proteomes" id="UP000824029">
    <property type="component" value="Unassembled WGS sequence"/>
</dbReference>
<dbReference type="InterPro" id="IPR000847">
    <property type="entry name" value="LysR_HTH_N"/>
</dbReference>
<dbReference type="GO" id="GO:0003700">
    <property type="term" value="F:DNA-binding transcription factor activity"/>
    <property type="evidence" value="ECO:0007669"/>
    <property type="project" value="InterPro"/>
</dbReference>
<reference evidence="6" key="2">
    <citation type="submission" date="2021-04" db="EMBL/GenBank/DDBJ databases">
        <authorList>
            <person name="Gilroy R."/>
        </authorList>
    </citation>
    <scope>NUCLEOTIDE SEQUENCE</scope>
    <source>
        <strain evidence="6">ChiHecolR3B27-1887</strain>
    </source>
</reference>
<dbReference type="SUPFAM" id="SSF53850">
    <property type="entry name" value="Periplasmic binding protein-like II"/>
    <property type="match status" value="1"/>
</dbReference>
<evidence type="ECO:0000256" key="1">
    <source>
        <dbReference type="ARBA" id="ARBA00009437"/>
    </source>
</evidence>
<dbReference type="SUPFAM" id="SSF46785">
    <property type="entry name" value="Winged helix' DNA-binding domain"/>
    <property type="match status" value="1"/>
</dbReference>
<evidence type="ECO:0000313" key="6">
    <source>
        <dbReference type="EMBL" id="HIZ19180.1"/>
    </source>
</evidence>
<sequence>MSQPALSRSIRRLEDELGCGLLRRTANRSALTEAGCIAADYADDLLRTYRRMRDELSSLETRRRTLRIGTCAPAPLWRVTQLVVETTPGTIVASESLDEQHLRRGLMEDTLDATITLNPLVLPGFISQPIMTENLSALLPRTHPLASKQTLRFCDIDGETFLIYTNIGFWRSIVERELPHATFLWQEDRSMFEILLSTSDALAFSTEAATPYTSHQTENVARVAVPLSDASARATFYLVYRTDGQGKGSELIERVLPRLSR</sequence>
<comment type="similarity">
    <text evidence="1">Belongs to the LysR transcriptional regulatory family.</text>
</comment>
<dbReference type="Pfam" id="PF03466">
    <property type="entry name" value="LysR_substrate"/>
    <property type="match status" value="1"/>
</dbReference>
<dbReference type="EMBL" id="DXBZ01000168">
    <property type="protein sequence ID" value="HIZ19180.1"/>
    <property type="molecule type" value="Genomic_DNA"/>
</dbReference>
<evidence type="ECO:0000256" key="4">
    <source>
        <dbReference type="ARBA" id="ARBA00023163"/>
    </source>
</evidence>
<dbReference type="GO" id="GO:0032993">
    <property type="term" value="C:protein-DNA complex"/>
    <property type="evidence" value="ECO:0007669"/>
    <property type="project" value="TreeGrafter"/>
</dbReference>
<dbReference type="Pfam" id="PF00126">
    <property type="entry name" value="HTH_1"/>
    <property type="match status" value="1"/>
</dbReference>
<name>A0A9D2DLU1_9ACTN</name>
<keyword evidence="2" id="KW-0805">Transcription regulation</keyword>
<keyword evidence="3" id="KW-0238">DNA-binding</keyword>
<feature type="domain" description="HTH lysR-type" evidence="5">
    <location>
        <begin position="1"/>
        <end position="32"/>
    </location>
</feature>
<dbReference type="PANTHER" id="PTHR30346:SF28">
    <property type="entry name" value="HTH-TYPE TRANSCRIPTIONAL REGULATOR CYNR"/>
    <property type="match status" value="1"/>
</dbReference>
<comment type="caution">
    <text evidence="6">The sequence shown here is derived from an EMBL/GenBank/DDBJ whole genome shotgun (WGS) entry which is preliminary data.</text>
</comment>
<dbReference type="InterPro" id="IPR036388">
    <property type="entry name" value="WH-like_DNA-bd_sf"/>
</dbReference>
<dbReference type="PROSITE" id="PS50931">
    <property type="entry name" value="HTH_LYSR"/>
    <property type="match status" value="1"/>
</dbReference>
<dbReference type="InterPro" id="IPR036390">
    <property type="entry name" value="WH_DNA-bd_sf"/>
</dbReference>